<gene>
    <name evidence="1" type="ORF">M011DRAFT_505592</name>
</gene>
<dbReference type="Proteomes" id="UP000799440">
    <property type="component" value="Unassembled WGS sequence"/>
</dbReference>
<evidence type="ECO:0008006" key="3">
    <source>
        <dbReference type="Google" id="ProtNLM"/>
    </source>
</evidence>
<dbReference type="Gene3D" id="3.80.10.10">
    <property type="entry name" value="Ribonuclease Inhibitor"/>
    <property type="match status" value="1"/>
</dbReference>
<organism evidence="1 2">
    <name type="scientific">Sporormia fimetaria CBS 119925</name>
    <dbReference type="NCBI Taxonomy" id="1340428"/>
    <lineage>
        <taxon>Eukaryota</taxon>
        <taxon>Fungi</taxon>
        <taxon>Dikarya</taxon>
        <taxon>Ascomycota</taxon>
        <taxon>Pezizomycotina</taxon>
        <taxon>Dothideomycetes</taxon>
        <taxon>Pleosporomycetidae</taxon>
        <taxon>Pleosporales</taxon>
        <taxon>Sporormiaceae</taxon>
        <taxon>Sporormia</taxon>
    </lineage>
</organism>
<dbReference type="AlphaFoldDB" id="A0A6A6V636"/>
<evidence type="ECO:0000313" key="1">
    <source>
        <dbReference type="EMBL" id="KAF2744970.1"/>
    </source>
</evidence>
<proteinExistence type="predicted"/>
<evidence type="ECO:0000313" key="2">
    <source>
        <dbReference type="Proteomes" id="UP000799440"/>
    </source>
</evidence>
<dbReference type="OrthoDB" id="3929397at2759"/>
<dbReference type="SUPFAM" id="SSF52047">
    <property type="entry name" value="RNI-like"/>
    <property type="match status" value="1"/>
</dbReference>
<reference evidence="1" key="1">
    <citation type="journal article" date="2020" name="Stud. Mycol.">
        <title>101 Dothideomycetes genomes: a test case for predicting lifestyles and emergence of pathogens.</title>
        <authorList>
            <person name="Haridas S."/>
            <person name="Albert R."/>
            <person name="Binder M."/>
            <person name="Bloem J."/>
            <person name="Labutti K."/>
            <person name="Salamov A."/>
            <person name="Andreopoulos B."/>
            <person name="Baker S."/>
            <person name="Barry K."/>
            <person name="Bills G."/>
            <person name="Bluhm B."/>
            <person name="Cannon C."/>
            <person name="Castanera R."/>
            <person name="Culley D."/>
            <person name="Daum C."/>
            <person name="Ezra D."/>
            <person name="Gonzalez J."/>
            <person name="Henrissat B."/>
            <person name="Kuo A."/>
            <person name="Liang C."/>
            <person name="Lipzen A."/>
            <person name="Lutzoni F."/>
            <person name="Magnuson J."/>
            <person name="Mondo S."/>
            <person name="Nolan M."/>
            <person name="Ohm R."/>
            <person name="Pangilinan J."/>
            <person name="Park H.-J."/>
            <person name="Ramirez L."/>
            <person name="Alfaro M."/>
            <person name="Sun H."/>
            <person name="Tritt A."/>
            <person name="Yoshinaga Y."/>
            <person name="Zwiers L.-H."/>
            <person name="Turgeon B."/>
            <person name="Goodwin S."/>
            <person name="Spatafora J."/>
            <person name="Crous P."/>
            <person name="Grigoriev I."/>
        </authorList>
    </citation>
    <scope>NUCLEOTIDE SEQUENCE</scope>
    <source>
        <strain evidence="1">CBS 119925</strain>
    </source>
</reference>
<name>A0A6A6V636_9PLEO</name>
<dbReference type="EMBL" id="MU006585">
    <property type="protein sequence ID" value="KAF2744970.1"/>
    <property type="molecule type" value="Genomic_DNA"/>
</dbReference>
<dbReference type="InterPro" id="IPR032675">
    <property type="entry name" value="LRR_dom_sf"/>
</dbReference>
<accession>A0A6A6V636</accession>
<sequence length="552" mass="62963">MLAVAFRGCFRPRTVPYSALPHMSRQYKLRCISIVGPPKMVTADLSVALPETVQGTSVTRELDGPGWYHAKIAHPEHTQVLLDHVLEKEKTTGGILSKIQSIDIVDPESQEDPNFQKSDNYFKRSHVDPRLTTYCAPITSLLNYITLASHSLSSFTWTSPYDWPMKYGQRPPSFWTALWAHARTLSDLHIGFYEHELGRTAPPPPDVTFPALTNLRIDASTAHGDNGQLVEHIFKNSPNLERLDFVYPGCDLYTCQIQNITWDYDFPHLKRLEVRGWDFNRRTFAHFLTRCSNVEVFTDGVDYIHSTPEPEFQSKPQDPEAVLPPVPLPVTAFPNLRALCMNTFSRSETRNLYHWFDPQAARPIQHVMLGGSLSNMQAIANGKQLKVLEVRSTNIKDWRPTPGALSYAASELVTLLPKLPSLQELALGMDSGCLNYSYRNDDGSEEVVVVPPMNVDDLKHVISLLPPSTQIRALRLWDTQADALPQSLLDDFYAVPASLEYISWEGKEKRLYRLEKMEGTVRAVECEVPRQRRQNEWRTEDDDWLEDRILDY</sequence>
<protein>
    <recommendedName>
        <fullName evidence="3">F-box domain-containing protein</fullName>
    </recommendedName>
</protein>
<keyword evidence="2" id="KW-1185">Reference proteome</keyword>